<dbReference type="Pfam" id="PF00201">
    <property type="entry name" value="UDPGT"/>
    <property type="match status" value="1"/>
</dbReference>
<evidence type="ECO:0000256" key="4">
    <source>
        <dbReference type="RuleBase" id="RU003718"/>
    </source>
</evidence>
<dbReference type="PANTHER" id="PTHR48046">
    <property type="entry name" value="UDP-GLYCOSYLTRANSFERASE 72E1"/>
    <property type="match status" value="1"/>
</dbReference>
<dbReference type="PANTHER" id="PTHR48046:SF1">
    <property type="entry name" value="GLYCOSYLTRANSFERASE-RELATED"/>
    <property type="match status" value="1"/>
</dbReference>
<dbReference type="Gene3D" id="3.40.50.2000">
    <property type="entry name" value="Glycogen Phosphorylase B"/>
    <property type="match status" value="1"/>
</dbReference>
<protein>
    <recommendedName>
        <fullName evidence="8">UDP-glycosyltransferases domain-containing protein</fullName>
    </recommendedName>
</protein>
<dbReference type="EMBL" id="JBEDUW010000001">
    <property type="protein sequence ID" value="KAK9948692.1"/>
    <property type="molecule type" value="Genomic_DNA"/>
</dbReference>
<organism evidence="6 7">
    <name type="scientific">Rubus argutus</name>
    <name type="common">Southern blackberry</name>
    <dbReference type="NCBI Taxonomy" id="59490"/>
    <lineage>
        <taxon>Eukaryota</taxon>
        <taxon>Viridiplantae</taxon>
        <taxon>Streptophyta</taxon>
        <taxon>Embryophyta</taxon>
        <taxon>Tracheophyta</taxon>
        <taxon>Spermatophyta</taxon>
        <taxon>Magnoliopsida</taxon>
        <taxon>eudicotyledons</taxon>
        <taxon>Gunneridae</taxon>
        <taxon>Pentapetalae</taxon>
        <taxon>rosids</taxon>
        <taxon>fabids</taxon>
        <taxon>Rosales</taxon>
        <taxon>Rosaceae</taxon>
        <taxon>Rosoideae</taxon>
        <taxon>Rosoideae incertae sedis</taxon>
        <taxon>Rubus</taxon>
    </lineage>
</organism>
<dbReference type="PROSITE" id="PS00375">
    <property type="entry name" value="UDPGT"/>
    <property type="match status" value="1"/>
</dbReference>
<name>A0AAW1YJA2_RUBAR</name>
<evidence type="ECO:0000256" key="1">
    <source>
        <dbReference type="ARBA" id="ARBA00009995"/>
    </source>
</evidence>
<feature type="compositionally biased region" description="Basic and acidic residues" evidence="5">
    <location>
        <begin position="196"/>
        <end position="216"/>
    </location>
</feature>
<evidence type="ECO:0000256" key="3">
    <source>
        <dbReference type="ARBA" id="ARBA00022679"/>
    </source>
</evidence>
<comment type="similarity">
    <text evidence="1 4">Belongs to the UDP-glycosyltransferase family.</text>
</comment>
<dbReference type="CDD" id="cd03784">
    <property type="entry name" value="GT1_Gtf-like"/>
    <property type="match status" value="1"/>
</dbReference>
<keyword evidence="7" id="KW-1185">Reference proteome</keyword>
<evidence type="ECO:0000256" key="5">
    <source>
        <dbReference type="SAM" id="MobiDB-lite"/>
    </source>
</evidence>
<dbReference type="GO" id="GO:0008194">
    <property type="term" value="F:UDP-glycosyltransferase activity"/>
    <property type="evidence" value="ECO:0007669"/>
    <property type="project" value="InterPro"/>
</dbReference>
<sequence length="222" mass="24663">MQPNASVIYISFGSGGVLSADQITEMAWGLEFSSQRFIWVVHPPSKDGDKGNDISAYLPQGFMARTHDKGLVVTTWAPQMEILAHSSVGGFLSHCGWNSSLESIMNGVPMITWPLYAEQKMVATMLVEELKVAIRSKVLPAKRVVGREEIEMMVRMIVEEKEGDEMRGRAKELKKSGETALSEGGSSFNTLSELAKAVRDQHPTSESWQLHDDRSHWPATRT</sequence>
<keyword evidence="2 4" id="KW-0328">Glycosyltransferase</keyword>
<accession>A0AAW1YJA2</accession>
<evidence type="ECO:0000256" key="2">
    <source>
        <dbReference type="ARBA" id="ARBA00022676"/>
    </source>
</evidence>
<dbReference type="InterPro" id="IPR035595">
    <property type="entry name" value="UDP_glycos_trans_CS"/>
</dbReference>
<reference evidence="6 7" key="1">
    <citation type="journal article" date="2023" name="G3 (Bethesda)">
        <title>A chromosome-length genome assembly and annotation of blackberry (Rubus argutus, cv. 'Hillquist').</title>
        <authorList>
            <person name="Bruna T."/>
            <person name="Aryal R."/>
            <person name="Dudchenko O."/>
            <person name="Sargent D.J."/>
            <person name="Mead D."/>
            <person name="Buti M."/>
            <person name="Cavallini A."/>
            <person name="Hytonen T."/>
            <person name="Andres J."/>
            <person name="Pham M."/>
            <person name="Weisz D."/>
            <person name="Mascagni F."/>
            <person name="Usai G."/>
            <person name="Natali L."/>
            <person name="Bassil N."/>
            <person name="Fernandez G.E."/>
            <person name="Lomsadze A."/>
            <person name="Armour M."/>
            <person name="Olukolu B."/>
            <person name="Poorten T."/>
            <person name="Britton C."/>
            <person name="Davik J."/>
            <person name="Ashrafi H."/>
            <person name="Aiden E.L."/>
            <person name="Borodovsky M."/>
            <person name="Worthington M."/>
        </authorList>
    </citation>
    <scope>NUCLEOTIDE SEQUENCE [LARGE SCALE GENOMIC DNA]</scope>
    <source>
        <strain evidence="6">PI 553951</strain>
    </source>
</reference>
<keyword evidence="3 4" id="KW-0808">Transferase</keyword>
<dbReference type="Proteomes" id="UP001457282">
    <property type="component" value="Unassembled WGS sequence"/>
</dbReference>
<dbReference type="SUPFAM" id="SSF53756">
    <property type="entry name" value="UDP-Glycosyltransferase/glycogen phosphorylase"/>
    <property type="match status" value="1"/>
</dbReference>
<comment type="caution">
    <text evidence="6">The sequence shown here is derived from an EMBL/GenBank/DDBJ whole genome shotgun (WGS) entry which is preliminary data.</text>
</comment>
<feature type="compositionally biased region" description="Basic and acidic residues" evidence="5">
    <location>
        <begin position="165"/>
        <end position="177"/>
    </location>
</feature>
<gene>
    <name evidence="6" type="ORF">M0R45_004257</name>
</gene>
<feature type="region of interest" description="Disordered" evidence="5">
    <location>
        <begin position="165"/>
        <end position="222"/>
    </location>
</feature>
<dbReference type="InterPro" id="IPR002213">
    <property type="entry name" value="UDP_glucos_trans"/>
</dbReference>
<proteinExistence type="inferred from homology"/>
<evidence type="ECO:0000313" key="6">
    <source>
        <dbReference type="EMBL" id="KAK9948692.1"/>
    </source>
</evidence>
<evidence type="ECO:0000313" key="7">
    <source>
        <dbReference type="Proteomes" id="UP001457282"/>
    </source>
</evidence>
<evidence type="ECO:0008006" key="8">
    <source>
        <dbReference type="Google" id="ProtNLM"/>
    </source>
</evidence>
<dbReference type="FunFam" id="3.40.50.2000:FF:000056">
    <property type="entry name" value="Glycosyltransferase"/>
    <property type="match status" value="1"/>
</dbReference>
<dbReference type="AlphaFoldDB" id="A0AAW1YJA2"/>